<dbReference type="EMBL" id="ML977139">
    <property type="protein sequence ID" value="KAF1991744.1"/>
    <property type="molecule type" value="Genomic_DNA"/>
</dbReference>
<feature type="domain" description="Pop1 N-terminal" evidence="5">
    <location>
        <begin position="59"/>
        <end position="264"/>
    </location>
</feature>
<feature type="compositionally biased region" description="Low complexity" evidence="4">
    <location>
        <begin position="533"/>
        <end position="546"/>
    </location>
</feature>
<feature type="region of interest" description="Disordered" evidence="4">
    <location>
        <begin position="1"/>
        <end position="54"/>
    </location>
</feature>
<dbReference type="GO" id="GO:0000172">
    <property type="term" value="C:ribonuclease MRP complex"/>
    <property type="evidence" value="ECO:0007669"/>
    <property type="project" value="InterPro"/>
</dbReference>
<feature type="region of interest" description="Disordered" evidence="4">
    <location>
        <begin position="491"/>
        <end position="546"/>
    </location>
</feature>
<organism evidence="8 9">
    <name type="scientific">Aulographum hederae CBS 113979</name>
    <dbReference type="NCBI Taxonomy" id="1176131"/>
    <lineage>
        <taxon>Eukaryota</taxon>
        <taxon>Fungi</taxon>
        <taxon>Dikarya</taxon>
        <taxon>Ascomycota</taxon>
        <taxon>Pezizomycotina</taxon>
        <taxon>Dothideomycetes</taxon>
        <taxon>Pleosporomycetidae</taxon>
        <taxon>Aulographales</taxon>
        <taxon>Aulographaceae</taxon>
    </lineage>
</organism>
<dbReference type="GO" id="GO:0005655">
    <property type="term" value="C:nucleolar ribonuclease P complex"/>
    <property type="evidence" value="ECO:0007669"/>
    <property type="project" value="InterPro"/>
</dbReference>
<feature type="region of interest" description="Disordered" evidence="4">
    <location>
        <begin position="596"/>
        <end position="639"/>
    </location>
</feature>
<feature type="compositionally biased region" description="Basic and acidic residues" evidence="4">
    <location>
        <begin position="108"/>
        <end position="121"/>
    </location>
</feature>
<feature type="compositionally biased region" description="Polar residues" evidence="4">
    <location>
        <begin position="163"/>
        <end position="172"/>
    </location>
</feature>
<feature type="compositionally biased region" description="Polar residues" evidence="4">
    <location>
        <begin position="692"/>
        <end position="704"/>
    </location>
</feature>
<dbReference type="Pfam" id="PF08170">
    <property type="entry name" value="POPLD"/>
    <property type="match status" value="1"/>
</dbReference>
<dbReference type="OrthoDB" id="442863at2759"/>
<name>A0A6G1HF82_9PEZI</name>
<feature type="domain" description="POP1 C-terminal" evidence="7">
    <location>
        <begin position="734"/>
        <end position="896"/>
    </location>
</feature>
<feature type="region of interest" description="Disordered" evidence="4">
    <location>
        <begin position="777"/>
        <end position="801"/>
    </location>
</feature>
<feature type="compositionally biased region" description="Polar residues" evidence="4">
    <location>
        <begin position="40"/>
        <end position="53"/>
    </location>
</feature>
<feature type="region of interest" description="Disordered" evidence="4">
    <location>
        <begin position="155"/>
        <end position="191"/>
    </location>
</feature>
<accession>A0A6G1HF82</accession>
<dbReference type="GO" id="GO:0001682">
    <property type="term" value="P:tRNA 5'-leader removal"/>
    <property type="evidence" value="ECO:0007669"/>
    <property type="project" value="InterPro"/>
</dbReference>
<proteinExistence type="predicted"/>
<dbReference type="InterPro" id="IPR055079">
    <property type="entry name" value="POP1_C"/>
</dbReference>
<feature type="compositionally biased region" description="Polar residues" evidence="4">
    <location>
        <begin position="777"/>
        <end position="792"/>
    </location>
</feature>
<dbReference type="Proteomes" id="UP000800041">
    <property type="component" value="Unassembled WGS sequence"/>
</dbReference>
<feature type="compositionally biased region" description="Basic and acidic residues" evidence="4">
    <location>
        <begin position="678"/>
        <end position="689"/>
    </location>
</feature>
<keyword evidence="2" id="KW-0819">tRNA processing</keyword>
<feature type="compositionally biased region" description="Basic and acidic residues" evidence="4">
    <location>
        <begin position="605"/>
        <end position="624"/>
    </location>
</feature>
<protein>
    <submittedName>
        <fullName evidence="8">Putative ribonuclease P complex subunit Pop1</fullName>
    </submittedName>
</protein>
<keyword evidence="3" id="KW-0539">Nucleus</keyword>
<dbReference type="AlphaFoldDB" id="A0A6G1HF82"/>
<evidence type="ECO:0000313" key="9">
    <source>
        <dbReference type="Proteomes" id="UP000800041"/>
    </source>
</evidence>
<evidence type="ECO:0000256" key="2">
    <source>
        <dbReference type="ARBA" id="ARBA00022694"/>
    </source>
</evidence>
<reference evidence="8" key="1">
    <citation type="journal article" date="2020" name="Stud. Mycol.">
        <title>101 Dothideomycetes genomes: a test case for predicting lifestyles and emergence of pathogens.</title>
        <authorList>
            <person name="Haridas S."/>
            <person name="Albert R."/>
            <person name="Binder M."/>
            <person name="Bloem J."/>
            <person name="Labutti K."/>
            <person name="Salamov A."/>
            <person name="Andreopoulos B."/>
            <person name="Baker S."/>
            <person name="Barry K."/>
            <person name="Bills G."/>
            <person name="Bluhm B."/>
            <person name="Cannon C."/>
            <person name="Castanera R."/>
            <person name="Culley D."/>
            <person name="Daum C."/>
            <person name="Ezra D."/>
            <person name="Gonzalez J."/>
            <person name="Henrissat B."/>
            <person name="Kuo A."/>
            <person name="Liang C."/>
            <person name="Lipzen A."/>
            <person name="Lutzoni F."/>
            <person name="Magnuson J."/>
            <person name="Mondo S."/>
            <person name="Nolan M."/>
            <person name="Ohm R."/>
            <person name="Pangilinan J."/>
            <person name="Park H.-J."/>
            <person name="Ramirez L."/>
            <person name="Alfaro M."/>
            <person name="Sun H."/>
            <person name="Tritt A."/>
            <person name="Yoshinaga Y."/>
            <person name="Zwiers L.-H."/>
            <person name="Turgeon B."/>
            <person name="Goodwin S."/>
            <person name="Spatafora J."/>
            <person name="Crous P."/>
            <person name="Grigoriev I."/>
        </authorList>
    </citation>
    <scope>NUCLEOTIDE SEQUENCE</scope>
    <source>
        <strain evidence="8">CBS 113979</strain>
    </source>
</reference>
<feature type="region of interest" description="Disordered" evidence="4">
    <location>
        <begin position="107"/>
        <end position="136"/>
    </location>
</feature>
<feature type="domain" description="POPLD" evidence="6">
    <location>
        <begin position="548"/>
        <end position="653"/>
    </location>
</feature>
<evidence type="ECO:0000313" key="8">
    <source>
        <dbReference type="EMBL" id="KAF1991744.1"/>
    </source>
</evidence>
<dbReference type="Pfam" id="PF06978">
    <property type="entry name" value="POP1_N"/>
    <property type="match status" value="1"/>
</dbReference>
<evidence type="ECO:0000256" key="3">
    <source>
        <dbReference type="ARBA" id="ARBA00023242"/>
    </source>
</evidence>
<feature type="compositionally biased region" description="Low complexity" evidence="4">
    <location>
        <begin position="662"/>
        <end position="677"/>
    </location>
</feature>
<dbReference type="Pfam" id="PF22770">
    <property type="entry name" value="POP1_C"/>
    <property type="match status" value="1"/>
</dbReference>
<evidence type="ECO:0000256" key="1">
    <source>
        <dbReference type="ARBA" id="ARBA00004123"/>
    </source>
</evidence>
<keyword evidence="9" id="KW-1185">Reference proteome</keyword>
<dbReference type="PANTHER" id="PTHR22731:SF3">
    <property type="entry name" value="RIBONUCLEASES P_MRP PROTEIN SUBUNIT POP1"/>
    <property type="match status" value="1"/>
</dbReference>
<evidence type="ECO:0000259" key="5">
    <source>
        <dbReference type="Pfam" id="PF06978"/>
    </source>
</evidence>
<dbReference type="InterPro" id="IPR009723">
    <property type="entry name" value="Pop1_N"/>
</dbReference>
<evidence type="ECO:0000259" key="6">
    <source>
        <dbReference type="Pfam" id="PF08170"/>
    </source>
</evidence>
<dbReference type="InterPro" id="IPR039182">
    <property type="entry name" value="Pop1"/>
</dbReference>
<dbReference type="PANTHER" id="PTHR22731">
    <property type="entry name" value="RIBONUCLEASES P/MRP PROTEIN SUBUNIT POP1"/>
    <property type="match status" value="1"/>
</dbReference>
<feature type="region of interest" description="Disordered" evidence="4">
    <location>
        <begin position="662"/>
        <end position="714"/>
    </location>
</feature>
<comment type="subcellular location">
    <subcellularLocation>
        <location evidence="1">Nucleus</location>
    </subcellularLocation>
</comment>
<gene>
    <name evidence="8" type="ORF">K402DRAFT_132437</name>
</gene>
<dbReference type="InterPro" id="IPR012590">
    <property type="entry name" value="POPLD_dom"/>
</dbReference>
<evidence type="ECO:0000259" key="7">
    <source>
        <dbReference type="Pfam" id="PF22770"/>
    </source>
</evidence>
<evidence type="ECO:0000256" key="4">
    <source>
        <dbReference type="SAM" id="MobiDB-lite"/>
    </source>
</evidence>
<sequence>MSAPKPPPKRKNPPSSSSSGPLRKKPYLSNSAPPYDPRKPTSQPTSTAFQNGEVNVEKFVKAREYEIRALSAGIQKARKGGTRRAFQDVPIELRRRAGAHNVKRVVPRARERAKREMREDNTPTVNSRTRKKGLGGMRRERAGVVRVLRGLSGRVKERKGASEAQSTATVTSRVPKPKSKKNVLKSAPLPPAKFRKRQLNKTWLPTHLYHVKRAHMTPPKEPLWRFAIPLTPTLKGYRATHRAAHARGAVAWDVSYMSTIGLEGREKSIKGILRAMGVGSGDDQNACWGKKGAKWRKGTRTWEGWVYKRNGWPNKPIAPVVVFWCVEHTIRSQQHPEKVKREVMVRVHPSAFLQVWEEVLRLSKVQNPSVKVEDLRFEIGSIEITGPASTEALISVLHPSSSLIGDAPKPESGESDPATVFQSLASISNPSTLPSNSLLAFEVSDPRLHPLQRLPQQSQDSAAQMELLRTIASWPPDRTLSSPTIFDRGTRLTAARTLPSQKSINRRKGATSLGEAPESKPTDPSIPILLYTSSSTSNRSSSGNHQSSWTLLLPWRAVDVVWRCLMHVPLSSGNTPRPGGLNEKRQLLFEAGVPWFPGDFPGTKPGREWEDMERTTKKAEWERRPKGKRTAWESVDVGEGGKGELGLGWACDWDFLFQETTTTTTSAEGTASVTTAAEPRENGDPKNDQDETTANPPTSNTIPENQPPTQLPSHLASKLLDGSESFNKNLHARALVTVRFTLLARGVPQSRARVYRLPSAAETPELRKEWLDLLPSSPASVQRRTQKKNNNGKIRPPPANASKAQQNAYLANMLLHPEPPTPGEEEYPRVPGRGDLVGFVTSGNFNLGEGVGTGLGCLAVAKVVGGGAGDGDGDGRGLCVVRNVGESVGRLARWDVV</sequence>